<gene>
    <name evidence="1" type="primary">Acey_s0326.g2583</name>
    <name evidence="1" type="ORF">Y032_0326g2583</name>
</gene>
<keyword evidence="2" id="KW-1185">Reference proteome</keyword>
<dbReference type="Proteomes" id="UP000024635">
    <property type="component" value="Unassembled WGS sequence"/>
</dbReference>
<sequence>MATDSRYSARRQYRSVAFGTWKVGGARMSMERPKLEQTTTSAEENCPSACYNSNTIHGTPRQRSEDLLSVKIRKLGDSSPNLVRLRPTETVKSLGVLWWGGVGREWVG</sequence>
<reference evidence="2" key="1">
    <citation type="journal article" date="2015" name="Nat. Genet.">
        <title>The genome and transcriptome of the zoonotic hookworm Ancylostoma ceylanicum identify infection-specific gene families.</title>
        <authorList>
            <person name="Schwarz E.M."/>
            <person name="Hu Y."/>
            <person name="Antoshechkin I."/>
            <person name="Miller M.M."/>
            <person name="Sternberg P.W."/>
            <person name="Aroian R.V."/>
        </authorList>
    </citation>
    <scope>NUCLEOTIDE SEQUENCE</scope>
    <source>
        <strain evidence="2">HY135</strain>
    </source>
</reference>
<proteinExistence type="predicted"/>
<comment type="caution">
    <text evidence="1">The sequence shown here is derived from an EMBL/GenBank/DDBJ whole genome shotgun (WGS) entry which is preliminary data.</text>
</comment>
<evidence type="ECO:0000313" key="1">
    <source>
        <dbReference type="EMBL" id="EYB83973.1"/>
    </source>
</evidence>
<dbReference type="AlphaFoldDB" id="A0A016S036"/>
<dbReference type="OrthoDB" id="5874525at2759"/>
<organism evidence="1 2">
    <name type="scientific">Ancylostoma ceylanicum</name>
    <dbReference type="NCBI Taxonomy" id="53326"/>
    <lineage>
        <taxon>Eukaryota</taxon>
        <taxon>Metazoa</taxon>
        <taxon>Ecdysozoa</taxon>
        <taxon>Nematoda</taxon>
        <taxon>Chromadorea</taxon>
        <taxon>Rhabditida</taxon>
        <taxon>Rhabditina</taxon>
        <taxon>Rhabditomorpha</taxon>
        <taxon>Strongyloidea</taxon>
        <taxon>Ancylostomatidae</taxon>
        <taxon>Ancylostomatinae</taxon>
        <taxon>Ancylostoma</taxon>
    </lineage>
</organism>
<accession>A0A016S036</accession>
<name>A0A016S036_9BILA</name>
<evidence type="ECO:0000313" key="2">
    <source>
        <dbReference type="Proteomes" id="UP000024635"/>
    </source>
</evidence>
<protein>
    <submittedName>
        <fullName evidence="1">Uncharacterized protein</fullName>
    </submittedName>
</protein>
<dbReference type="EMBL" id="JARK01001662">
    <property type="protein sequence ID" value="EYB83973.1"/>
    <property type="molecule type" value="Genomic_DNA"/>
</dbReference>